<dbReference type="Proteomes" id="UP001648503">
    <property type="component" value="Unassembled WGS sequence"/>
</dbReference>
<dbReference type="PANTHER" id="PTHR39214:SF1">
    <property type="entry name" value="MICROBODY (PEROXISOME) BIOGENESIS PROTEIN PEROXIN 8 (EUROFUNG)"/>
    <property type="match status" value="1"/>
</dbReference>
<reference evidence="2 3" key="1">
    <citation type="submission" date="2021-02" db="EMBL/GenBank/DDBJ databases">
        <title>Variation within the Batrachochytrium salamandrivorans European outbreak.</title>
        <authorList>
            <person name="Kelly M."/>
            <person name="Pasmans F."/>
            <person name="Shea T.P."/>
            <person name="Munoz J.F."/>
            <person name="Carranza S."/>
            <person name="Cuomo C.A."/>
            <person name="Martel A."/>
        </authorList>
    </citation>
    <scope>NUCLEOTIDE SEQUENCE [LARGE SCALE GENOMIC DNA]</scope>
    <source>
        <strain evidence="2 3">AMFP18/2</strain>
    </source>
</reference>
<dbReference type="InterPro" id="IPR016024">
    <property type="entry name" value="ARM-type_fold"/>
</dbReference>
<gene>
    <name evidence="2" type="ORF">BASA50_006620</name>
</gene>
<evidence type="ECO:0000313" key="2">
    <source>
        <dbReference type="EMBL" id="KAH6594373.1"/>
    </source>
</evidence>
<sequence length="1169" mass="131161">MASSQPLLNQLVDTLSSGLWSQALRIVPLICHLQRRCINNPSDAGNAQSPGVVYLRNPFHLSQFGYILLALDWPNLTTASDIVNMITKEFPSETWDTLSADSQLVAECFILTGVFLMIYHNKSEISGFSNATRKHLLESIDTGNLSIIKQSRLPTGTWRMAFGTRSLRLEAEKRLFPPEYEWEVVLNSTLDAIRVSSYHDRGFLIPTDLVAFLAQGPQSTKVISQALATSYYFVLEYANTSPNIVSSNLEFLAVFSNDLPAVWFSQRFSLILTNSLEKSLDSTLDDNAEYCIRKSCLKLLSSLVRNTKDEGYRYKDIIHLLHRCATTYSSQGRTHLIDMAVITLVSLAAHAHQPLHDDLLVHIEESLLYPSISEDLLRVLALLISNLSSISSRRILFAMLRPRNSKMGADSKPERSLEELALISKFIASADVGIVTFFDSALNEIYEKERGWRGWFTSQPKFSPEWIPDLLNTLLGIEPYSNKSGLDDTNIESFGGVTESELFAAVGLLEALLQRKAKGQRISQKWIEGISIWILSSMRVLYTSDHEKLSFVFSRGMKALPEVPTLSSNGTFSASWLQQVSADGVIMTSLETLLTHPDCMSVSPKILELDNSVKPYSPIRSVTGLNAAVLASALSKGIRYFYYSGNHDALEEFHTRICQHVKALFNEYETSLTSGYNLDNISANTKDTDKTVLQRYTRVLMICLVLLEGIQQIALDCLEKYVLFYQAIPSTVMNVVAISLVVLSHLHFVTCQFGIGSVDLWTQRMDVFSAILSRSPNHAVDALNKCMSPIGPNIVADTPTERSRVLFYLILAGRLFQSIDTTFAINNIFPVARRYLLLGRDPWSPNGEEPSADLLDLFDSSHSLYLKIFENSALYQLFACRIAPEYVGILLKLFPKYVDHDMLLLCFSTVMNGLGQMLFSTPIESPSVLIHHSSQQGRLATNMLASEEEEMHSPVTVNDRYPLEKYGTATRTEVEISDMVERMDTDTRAALEVQAEVASQECISLLFRDIFCPSNFESEASGEPLELSHHTGDTTTESRKGRLNELLAVSGPTTQFLQSNQLITILFAQLRTVSLTQLPGLMEIISNLLIGNDERHIEGYASSSPHSTLWQELFKVVSDDRQVDYTRRIYVVEWYMRLHDRAIQKIANTHPLPQADHSTPSDLKIMAKL</sequence>
<dbReference type="EMBL" id="JAFCIX010000335">
    <property type="protein sequence ID" value="KAH6594373.1"/>
    <property type="molecule type" value="Genomic_DNA"/>
</dbReference>
<comment type="caution">
    <text evidence="2">The sequence shown here is derived from an EMBL/GenBank/DDBJ whole genome shotgun (WGS) entry which is preliminary data.</text>
</comment>
<evidence type="ECO:0000256" key="1">
    <source>
        <dbReference type="SAM" id="MobiDB-lite"/>
    </source>
</evidence>
<dbReference type="InterPro" id="IPR055334">
    <property type="entry name" value="PEX8-like"/>
</dbReference>
<organism evidence="2 3">
    <name type="scientific">Batrachochytrium salamandrivorans</name>
    <dbReference type="NCBI Taxonomy" id="1357716"/>
    <lineage>
        <taxon>Eukaryota</taxon>
        <taxon>Fungi</taxon>
        <taxon>Fungi incertae sedis</taxon>
        <taxon>Chytridiomycota</taxon>
        <taxon>Chytridiomycota incertae sedis</taxon>
        <taxon>Chytridiomycetes</taxon>
        <taxon>Rhizophydiales</taxon>
        <taxon>Rhizophydiales incertae sedis</taxon>
        <taxon>Batrachochytrium</taxon>
    </lineage>
</organism>
<proteinExistence type="predicted"/>
<keyword evidence="3" id="KW-1185">Reference proteome</keyword>
<evidence type="ECO:0000313" key="3">
    <source>
        <dbReference type="Proteomes" id="UP001648503"/>
    </source>
</evidence>
<dbReference type="PANTHER" id="PTHR39214">
    <property type="entry name" value="MICROBODY (PEROXISOME) BIOGENESIS PROTEIN PEROXIN 8 (EUROFUNG)"/>
    <property type="match status" value="1"/>
</dbReference>
<protein>
    <submittedName>
        <fullName evidence="2">Uncharacterized protein</fullName>
    </submittedName>
</protein>
<feature type="region of interest" description="Disordered" evidence="1">
    <location>
        <begin position="1019"/>
        <end position="1039"/>
    </location>
</feature>
<accession>A0ABQ8F963</accession>
<dbReference type="SUPFAM" id="SSF48371">
    <property type="entry name" value="ARM repeat"/>
    <property type="match status" value="1"/>
</dbReference>
<name>A0ABQ8F963_9FUNG</name>
<feature type="compositionally biased region" description="Basic and acidic residues" evidence="1">
    <location>
        <begin position="1026"/>
        <end position="1039"/>
    </location>
</feature>